<evidence type="ECO:0000313" key="1">
    <source>
        <dbReference type="EMBL" id="MBX64700.1"/>
    </source>
</evidence>
<sequence length="55" mass="6451">MLRVDFSIQSLGLLESHVEPVMVDSFLRCFSHCYSYVSFLLFGGWRSLCEHFVDF</sequence>
<proteinExistence type="predicted"/>
<protein>
    <submittedName>
        <fullName evidence="1">Uncharacterized protein</fullName>
    </submittedName>
</protein>
<accession>A0A2P2QCH3</accession>
<dbReference type="AlphaFoldDB" id="A0A2P2QCH3"/>
<organism evidence="1">
    <name type="scientific">Rhizophora mucronata</name>
    <name type="common">Asiatic mangrove</name>
    <dbReference type="NCBI Taxonomy" id="61149"/>
    <lineage>
        <taxon>Eukaryota</taxon>
        <taxon>Viridiplantae</taxon>
        <taxon>Streptophyta</taxon>
        <taxon>Embryophyta</taxon>
        <taxon>Tracheophyta</taxon>
        <taxon>Spermatophyta</taxon>
        <taxon>Magnoliopsida</taxon>
        <taxon>eudicotyledons</taxon>
        <taxon>Gunneridae</taxon>
        <taxon>Pentapetalae</taxon>
        <taxon>rosids</taxon>
        <taxon>fabids</taxon>
        <taxon>Malpighiales</taxon>
        <taxon>Rhizophoraceae</taxon>
        <taxon>Rhizophora</taxon>
    </lineage>
</organism>
<dbReference type="EMBL" id="GGEC01084216">
    <property type="protein sequence ID" value="MBX64700.1"/>
    <property type="molecule type" value="Transcribed_RNA"/>
</dbReference>
<reference evidence="1" key="1">
    <citation type="submission" date="2018-02" db="EMBL/GenBank/DDBJ databases">
        <title>Rhizophora mucronata_Transcriptome.</title>
        <authorList>
            <person name="Meera S.P."/>
            <person name="Sreeshan A."/>
            <person name="Augustine A."/>
        </authorList>
    </citation>
    <scope>NUCLEOTIDE SEQUENCE</scope>
    <source>
        <tissue evidence="1">Leaf</tissue>
    </source>
</reference>
<name>A0A2P2QCH3_RHIMU</name>